<dbReference type="AlphaFoldDB" id="G3JJH9"/>
<dbReference type="InterPro" id="IPR011990">
    <property type="entry name" value="TPR-like_helical_dom_sf"/>
</dbReference>
<dbReference type="OrthoDB" id="2148946at2759"/>
<evidence type="ECO:0000313" key="3">
    <source>
        <dbReference type="Proteomes" id="UP000001610"/>
    </source>
</evidence>
<dbReference type="PANTHER" id="PTHR43628">
    <property type="entry name" value="ACTIVATOR OF C KINASE PROTEIN 1-RELATED"/>
    <property type="match status" value="1"/>
</dbReference>
<evidence type="ECO:0000256" key="1">
    <source>
        <dbReference type="SAM" id="MobiDB-lite"/>
    </source>
</evidence>
<dbReference type="Pfam" id="PF08238">
    <property type="entry name" value="Sel1"/>
    <property type="match status" value="3"/>
</dbReference>
<sequence>MGLRDKLRQRDGSVSPPEPSDRGNIIGQNGYTPEFTFIRSDTTSMEVIHPSDASSHQRSAPAPAHHDDGSPPAQLSPTKEPGSLRRSLSIFHTSRSRSASVSSQASQHSGNKEGSGSRRRRLSERLHLRHHQGVSSDNVPDNLPAIVVAGDKDVVESQWEQRATLLAGQNGLARSAPESPALEGSMRSLNIAPGSSSGSPPAGGRSRSRSHSPGMITPPKAVSSKKIDDDIQEAIRLHEEGDLQRSTAIFGRLADTQGANNPLSQVLFGLALRHGWGCTPDTERAVTYLSAAASNAAAVEEMALQAGMKRGGAAKGELILAIFELANCFRHGWGIAKDPVAAKQYYETAANLGDTDAMNEAGWCYLEGFGCKKDKCYAVLGSIPPPLVGYAGTPPRYYRLAENAGNKTLGNSWIWKEKYNPDEGGGKKKK</sequence>
<gene>
    <name evidence="2" type="ORF">CCM_06227</name>
</gene>
<keyword evidence="3" id="KW-1185">Reference proteome</keyword>
<dbReference type="Gene3D" id="1.25.40.10">
    <property type="entry name" value="Tetratricopeptide repeat domain"/>
    <property type="match status" value="1"/>
</dbReference>
<dbReference type="VEuPathDB" id="FungiDB:CCM_06227"/>
<dbReference type="STRING" id="983644.G3JJH9"/>
<accession>G3JJH9</accession>
<feature type="region of interest" description="Disordered" evidence="1">
    <location>
        <begin position="1"/>
        <end position="123"/>
    </location>
</feature>
<dbReference type="OMA" id="WGIKKDP"/>
<feature type="compositionally biased region" description="Basic and acidic residues" evidence="1">
    <location>
        <begin position="1"/>
        <end position="11"/>
    </location>
</feature>
<proteinExistence type="predicted"/>
<dbReference type="GO" id="GO:0032153">
    <property type="term" value="C:cell division site"/>
    <property type="evidence" value="ECO:0007669"/>
    <property type="project" value="TreeGrafter"/>
</dbReference>
<dbReference type="InterPro" id="IPR006597">
    <property type="entry name" value="Sel1-like"/>
</dbReference>
<feature type="compositionally biased region" description="Low complexity" evidence="1">
    <location>
        <begin position="193"/>
        <end position="205"/>
    </location>
</feature>
<organism evidence="2 3">
    <name type="scientific">Cordyceps militaris (strain CM01)</name>
    <name type="common">Caterpillar fungus</name>
    <dbReference type="NCBI Taxonomy" id="983644"/>
    <lineage>
        <taxon>Eukaryota</taxon>
        <taxon>Fungi</taxon>
        <taxon>Dikarya</taxon>
        <taxon>Ascomycota</taxon>
        <taxon>Pezizomycotina</taxon>
        <taxon>Sordariomycetes</taxon>
        <taxon>Hypocreomycetidae</taxon>
        <taxon>Hypocreales</taxon>
        <taxon>Cordycipitaceae</taxon>
        <taxon>Cordyceps</taxon>
    </lineage>
</organism>
<protein>
    <submittedName>
        <fullName evidence="2">Tetratricopeptide-like helical</fullName>
    </submittedName>
</protein>
<dbReference type="RefSeq" id="XP_006671431.1">
    <property type="nucleotide sequence ID" value="XM_006671368.1"/>
</dbReference>
<dbReference type="SUPFAM" id="SSF81901">
    <property type="entry name" value="HCP-like"/>
    <property type="match status" value="1"/>
</dbReference>
<feature type="region of interest" description="Disordered" evidence="1">
    <location>
        <begin position="170"/>
        <end position="225"/>
    </location>
</feature>
<reference evidence="2 3" key="1">
    <citation type="journal article" date="2011" name="Genome Biol.">
        <title>Genome sequence of the insect pathogenic fungus Cordyceps militaris, a valued traditional Chinese medicine.</title>
        <authorList>
            <person name="Zheng P."/>
            <person name="Xia Y."/>
            <person name="Xiao G."/>
            <person name="Xiong C."/>
            <person name="Hu X."/>
            <person name="Zhang S."/>
            <person name="Zheng H."/>
            <person name="Huang Y."/>
            <person name="Zhou Y."/>
            <person name="Wang S."/>
            <person name="Zhao G.P."/>
            <person name="Liu X."/>
            <person name="St Leger R.J."/>
            <person name="Wang C."/>
        </authorList>
    </citation>
    <scope>NUCLEOTIDE SEQUENCE [LARGE SCALE GENOMIC DNA]</scope>
    <source>
        <strain evidence="2 3">CM01</strain>
    </source>
</reference>
<dbReference type="EMBL" id="JH126402">
    <property type="protein sequence ID" value="EGX92067.1"/>
    <property type="molecule type" value="Genomic_DNA"/>
</dbReference>
<dbReference type="HOGENOM" id="CLU_033724_0_1_1"/>
<dbReference type="InParanoid" id="G3JJH9"/>
<dbReference type="PANTHER" id="PTHR43628:SF1">
    <property type="entry name" value="CHITIN SYNTHASE REGULATORY FACTOR 2-RELATED"/>
    <property type="match status" value="1"/>
</dbReference>
<name>G3JJH9_CORMM</name>
<dbReference type="GeneID" id="18168242"/>
<dbReference type="KEGG" id="cmt:CCM_06227"/>
<dbReference type="Proteomes" id="UP000001610">
    <property type="component" value="Unassembled WGS sequence"/>
</dbReference>
<dbReference type="SMART" id="SM00671">
    <property type="entry name" value="SEL1"/>
    <property type="match status" value="3"/>
</dbReference>
<dbReference type="GO" id="GO:0010972">
    <property type="term" value="P:negative regulation of G2/M transition of mitotic cell cycle"/>
    <property type="evidence" value="ECO:0007669"/>
    <property type="project" value="TreeGrafter"/>
</dbReference>
<feature type="compositionally biased region" description="Low complexity" evidence="1">
    <location>
        <begin position="96"/>
        <end position="109"/>
    </location>
</feature>
<evidence type="ECO:0000313" key="2">
    <source>
        <dbReference type="EMBL" id="EGX92067.1"/>
    </source>
</evidence>
<dbReference type="eggNOG" id="ENOG502R38G">
    <property type="taxonomic scope" value="Eukaryota"/>
</dbReference>
<dbReference type="InterPro" id="IPR052945">
    <property type="entry name" value="Mitotic_Regulator"/>
</dbReference>